<dbReference type="InterPro" id="IPR001343">
    <property type="entry name" value="Hemolysn_Ca-bd"/>
</dbReference>
<dbReference type="AlphaFoldDB" id="A0A7W6H7Z0"/>
<dbReference type="PROSITE" id="PS00330">
    <property type="entry name" value="HEMOLYSIN_CALCIUM"/>
    <property type="match status" value="3"/>
</dbReference>
<dbReference type="Pfam" id="PF00353">
    <property type="entry name" value="HemolysinCabind"/>
    <property type="match status" value="5"/>
</dbReference>
<dbReference type="PANTHER" id="PTHR38340:SF1">
    <property type="entry name" value="S-LAYER PROTEIN"/>
    <property type="match status" value="1"/>
</dbReference>
<comment type="caution">
    <text evidence="3">The sequence shown here is derived from an EMBL/GenBank/DDBJ whole genome shotgun (WGS) entry which is preliminary data.</text>
</comment>
<accession>A0A7W6H7Z0</accession>
<comment type="subcellular location">
    <subcellularLocation>
        <location evidence="1">Secreted</location>
    </subcellularLocation>
</comment>
<dbReference type="InterPro" id="IPR018511">
    <property type="entry name" value="Hemolysin-typ_Ca-bd_CS"/>
</dbReference>
<dbReference type="PANTHER" id="PTHR38340">
    <property type="entry name" value="S-LAYER PROTEIN"/>
    <property type="match status" value="1"/>
</dbReference>
<sequence length="361" mass="36313">MAKFFGSTANDTYVGTTTSDAIFGSGGNDNLDGAGGNDQIYGGDGNDTLYGGSGDDILAGDTLSPSSPEVGSNIVYGGDGNDQIYTGVLGDTMYGENGDDTFIVQGTSGAAIFDGGSGFDSILIQDFNGFNPASSGRAVLYVDSINSIEQIANVSGRGADIINLSGDLNLSGTTLINITQIRGGNDADNITGNIILDSSTRTYRGAIIQGFGGNDTITGSQLNDTLTGDDGNDTVSGGAGDDFVSGGNGQDILIGGLGVDQLFGGAGNDTLAGQGGNDQLTGDAGADLFYFNLSGGQDTITDFQNGIDKIGVGGDITSIKVFEFQGSAALELTSGSTATATYVRLLGVSVSQIDGSDFVFG</sequence>
<evidence type="ECO:0000313" key="3">
    <source>
        <dbReference type="EMBL" id="MBB4000157.1"/>
    </source>
</evidence>
<dbReference type="InterPro" id="IPR050557">
    <property type="entry name" value="RTX_toxin/Mannuronan_C5-epim"/>
</dbReference>
<dbReference type="GO" id="GO:0005576">
    <property type="term" value="C:extracellular region"/>
    <property type="evidence" value="ECO:0007669"/>
    <property type="project" value="UniProtKB-SubCell"/>
</dbReference>
<dbReference type="SUPFAM" id="SSF51120">
    <property type="entry name" value="beta-Roll"/>
    <property type="match status" value="3"/>
</dbReference>
<dbReference type="PRINTS" id="PR00313">
    <property type="entry name" value="CABNDNGRPT"/>
</dbReference>
<dbReference type="RefSeq" id="WP_183201758.1">
    <property type="nucleotide sequence ID" value="NZ_JACIEK010000015.1"/>
</dbReference>
<dbReference type="Gene3D" id="2.150.10.10">
    <property type="entry name" value="Serralysin-like metalloprotease, C-terminal"/>
    <property type="match status" value="3"/>
</dbReference>
<dbReference type="Proteomes" id="UP000542776">
    <property type="component" value="Unassembled WGS sequence"/>
</dbReference>
<dbReference type="EMBL" id="JACIEK010000015">
    <property type="protein sequence ID" value="MBB4000157.1"/>
    <property type="molecule type" value="Genomic_DNA"/>
</dbReference>
<gene>
    <name evidence="3" type="ORF">GGR04_004033</name>
</gene>
<name>A0A7W6H7Z0_9HYPH</name>
<evidence type="ECO:0000256" key="1">
    <source>
        <dbReference type="ARBA" id="ARBA00004613"/>
    </source>
</evidence>
<protein>
    <submittedName>
        <fullName evidence="3">Ca2+-binding RTX toxin-like protein</fullName>
    </submittedName>
</protein>
<proteinExistence type="predicted"/>
<evidence type="ECO:0000313" key="4">
    <source>
        <dbReference type="Proteomes" id="UP000542776"/>
    </source>
</evidence>
<reference evidence="3 4" key="1">
    <citation type="submission" date="2020-08" db="EMBL/GenBank/DDBJ databases">
        <title>Genomic Encyclopedia of Type Strains, Phase IV (KMG-IV): sequencing the most valuable type-strain genomes for metagenomic binning, comparative biology and taxonomic classification.</title>
        <authorList>
            <person name="Goeker M."/>
        </authorList>
    </citation>
    <scope>NUCLEOTIDE SEQUENCE [LARGE SCALE GENOMIC DNA]</scope>
    <source>
        <strain evidence="3 4">DSM 102238</strain>
    </source>
</reference>
<keyword evidence="2" id="KW-0964">Secreted</keyword>
<evidence type="ECO:0000256" key="2">
    <source>
        <dbReference type="ARBA" id="ARBA00022525"/>
    </source>
</evidence>
<dbReference type="InterPro" id="IPR011049">
    <property type="entry name" value="Serralysin-like_metalloprot_C"/>
</dbReference>
<dbReference type="GO" id="GO:0005509">
    <property type="term" value="F:calcium ion binding"/>
    <property type="evidence" value="ECO:0007669"/>
    <property type="project" value="InterPro"/>
</dbReference>
<keyword evidence="4" id="KW-1185">Reference proteome</keyword>
<organism evidence="3 4">
    <name type="scientific">Aureimonas pseudogalii</name>
    <dbReference type="NCBI Taxonomy" id="1744844"/>
    <lineage>
        <taxon>Bacteria</taxon>
        <taxon>Pseudomonadati</taxon>
        <taxon>Pseudomonadota</taxon>
        <taxon>Alphaproteobacteria</taxon>
        <taxon>Hyphomicrobiales</taxon>
        <taxon>Aurantimonadaceae</taxon>
        <taxon>Aureimonas</taxon>
    </lineage>
</organism>